<dbReference type="Pfam" id="PF00583">
    <property type="entry name" value="Acetyltransf_1"/>
    <property type="match status" value="1"/>
</dbReference>
<reference evidence="2" key="1">
    <citation type="submission" date="2024-07" db="EMBL/GenBank/DDBJ databases">
        <title>Halotolerant mesophilic bacterium Ornithinibacillus sp. 4-3, sp. nov., isolated from soil.</title>
        <authorList>
            <person name="Sidarenka A.V."/>
            <person name="Guliayeva D.E."/>
            <person name="Leanovich S.I."/>
            <person name="Hileuskaya K.S."/>
            <person name="Akhremchuk A.E."/>
            <person name="Sikolenko M.A."/>
            <person name="Valentovich L.N."/>
        </authorList>
    </citation>
    <scope>NUCLEOTIDE SEQUENCE</scope>
    <source>
        <strain evidence="2">4-3</strain>
    </source>
</reference>
<keyword evidence="2" id="KW-0012">Acyltransferase</keyword>
<gene>
    <name evidence="2" type="ORF">AB4Y30_03220</name>
</gene>
<dbReference type="CDD" id="cd04301">
    <property type="entry name" value="NAT_SF"/>
    <property type="match status" value="1"/>
</dbReference>
<dbReference type="RefSeq" id="WP_368654064.1">
    <property type="nucleotide sequence ID" value="NZ_CP162599.1"/>
</dbReference>
<dbReference type="AlphaFoldDB" id="A0AB39HRW9"/>
<dbReference type="SUPFAM" id="SSF55729">
    <property type="entry name" value="Acyl-CoA N-acyltransferases (Nat)"/>
    <property type="match status" value="1"/>
</dbReference>
<dbReference type="InterPro" id="IPR016181">
    <property type="entry name" value="Acyl_CoA_acyltransferase"/>
</dbReference>
<feature type="domain" description="N-acetyltransferase" evidence="1">
    <location>
        <begin position="9"/>
        <end position="208"/>
    </location>
</feature>
<protein>
    <submittedName>
        <fullName evidence="2">GNAT family N-acetyltransferase</fullName>
        <ecNumber evidence="2">2.3.1.-</ecNumber>
    </submittedName>
</protein>
<proteinExistence type="predicted"/>
<dbReference type="GO" id="GO:0016747">
    <property type="term" value="F:acyltransferase activity, transferring groups other than amino-acyl groups"/>
    <property type="evidence" value="ECO:0007669"/>
    <property type="project" value="InterPro"/>
</dbReference>
<keyword evidence="2" id="KW-0808">Transferase</keyword>
<evidence type="ECO:0000313" key="2">
    <source>
        <dbReference type="EMBL" id="XDK33382.1"/>
    </source>
</evidence>
<accession>A0AB39HRW9</accession>
<organism evidence="2">
    <name type="scientific">Ornithinibacillus sp. 4-3</name>
    <dbReference type="NCBI Taxonomy" id="3231488"/>
    <lineage>
        <taxon>Bacteria</taxon>
        <taxon>Bacillati</taxon>
        <taxon>Bacillota</taxon>
        <taxon>Bacilli</taxon>
        <taxon>Bacillales</taxon>
        <taxon>Bacillaceae</taxon>
        <taxon>Ornithinibacillus</taxon>
    </lineage>
</organism>
<dbReference type="PROSITE" id="PS51186">
    <property type="entry name" value="GNAT"/>
    <property type="match status" value="1"/>
</dbReference>
<dbReference type="EMBL" id="CP162599">
    <property type="protein sequence ID" value="XDK33382.1"/>
    <property type="molecule type" value="Genomic_DNA"/>
</dbReference>
<dbReference type="EC" id="2.3.1.-" evidence="2"/>
<evidence type="ECO:0000259" key="1">
    <source>
        <dbReference type="PROSITE" id="PS51186"/>
    </source>
</evidence>
<dbReference type="Gene3D" id="3.40.630.30">
    <property type="match status" value="1"/>
</dbReference>
<sequence>METNKLDDLIIRKIKDEDIEKIVAISTVSFGDPEIPFKRKHFESQLEVFPEGQLCVEYQGEVVGSCNSVIVNFDEYGDEHSFDEIADKGFIRNHNPNGRNLYGTEVVVDPNRRSLGIGRKLYEGRQAICRKFNLESILFGGRIPNFHKYADRLSVEEYCQQVIQGEIYDPVFTFQLRNGFKLRAIMENYLPKDLESLKYATLMEWHNPDYRSNE</sequence>
<dbReference type="InterPro" id="IPR000182">
    <property type="entry name" value="GNAT_dom"/>
</dbReference>
<name>A0AB39HRW9_9BACI</name>